<keyword evidence="3" id="KW-0413">Isomerase</keyword>
<dbReference type="PIRSF" id="PIRSF037016">
    <property type="entry name" value="Pseudouridin_synth_euk_prd"/>
    <property type="match status" value="1"/>
</dbReference>
<dbReference type="eggNOG" id="KOG2339">
    <property type="taxonomic scope" value="Eukaryota"/>
</dbReference>
<dbReference type="PANTHER" id="PTHR13326">
    <property type="entry name" value="TRNA PSEUDOURIDINE SYNTHASE D"/>
    <property type="match status" value="1"/>
</dbReference>
<evidence type="ECO:0000313" key="7">
    <source>
        <dbReference type="EMBL" id="EDK44340.1"/>
    </source>
</evidence>
<dbReference type="SUPFAM" id="SSF55120">
    <property type="entry name" value="Pseudouridine synthase"/>
    <property type="match status" value="1"/>
</dbReference>
<sequence length="824" mass="94271">MGIHFLYQILQPASSWYVSILKLSRLQNSQVLCCSHRIFSSSQCASYQKTEKKKVRKFKNVTQRLYTRHILFLEKWMLRRLLGGRIFRVMSQDLKRTNPQDETILGSTLKKIKVEIDASKTDTTTTSKQPATSITEASVGITRFINPNHTGFKGLLKTLHSDFQVNEIQPNGTVVHLTDEGVNAGKSNRQKRAEKLAQEQAELEGKSEEEIAEIKARREKEREKERQEKEALPKYTLSEEDKAELLTMITQDELQQMEDLFHTGNNMETKTTFDDKEQRTKLHQLIRRAFQGKLETITSPEQTFKVAIAKNRNGASNRGGGQQQSNPQDSMHHVDENGVVNYGLGPFKPYLHFTLYKTNRDTMDVIHNISKLIRTPNKSISFAGTKDRRGVTCQRVSIHRGKVLRVNALNNMRKSNFKLGAFAYEDEPLKLGDLKGNEFTITLRDVKLSGAHEQSGEVDIREIINQSFASLKEKGFINYFGLQRFGSFSVATHKFGIALLHEDWGKFVELLLSEQEIQAPGTAEMRRIWKETRDPKQTLKKLQQHYVAENSVLKVLAKEPQREDKSFSPHSYLMGIMSIPKNLRMMYVHAYQSYIWNIVASKRLELFGLEVQEGDLVLESEDAEDVILGDDLEDKEDEMDEDVVKLTKSPVKIVTKEDIENKKYTIYDVVLPSPGFKVQLPENAKLKQVYIDEMAKDGLDPYNLRRKNIVFSLTGAYRHLVTKPMDASYDLISYKDGLDGEARPLVKTDLEILEEKKQYTLEGKSGEEGSNISRYFETKEESVDDAHLEDKLAVVLRMQLGVSSYATMALREFMKIDTSRGAVN</sequence>
<dbReference type="PROSITE" id="PS50984">
    <property type="entry name" value="TRUD"/>
    <property type="match status" value="1"/>
</dbReference>
<proteinExistence type="inferred from homology"/>
<gene>
    <name evidence="7" type="ORF">LELG_02519</name>
</gene>
<dbReference type="Gene3D" id="3.30.2350.20">
    <property type="entry name" value="TruD, catalytic domain"/>
    <property type="match status" value="2"/>
</dbReference>
<dbReference type="GO" id="GO:0031429">
    <property type="term" value="C:box H/ACA snoRNP complex"/>
    <property type="evidence" value="ECO:0007669"/>
    <property type="project" value="EnsemblFungi"/>
</dbReference>
<dbReference type="InterPro" id="IPR020103">
    <property type="entry name" value="PsdUridine_synth_cat_dom_sf"/>
</dbReference>
<dbReference type="PROSITE" id="PS01268">
    <property type="entry name" value="UPF0024"/>
    <property type="match status" value="1"/>
</dbReference>
<protein>
    <recommendedName>
        <fullName evidence="6">TRUD domain-containing protein</fullName>
    </recommendedName>
</protein>
<dbReference type="InterPro" id="IPR042214">
    <property type="entry name" value="TruD_catalytic"/>
</dbReference>
<evidence type="ECO:0000256" key="3">
    <source>
        <dbReference type="ARBA" id="ARBA00023235"/>
    </source>
</evidence>
<name>A5DYT2_LODEL</name>
<dbReference type="AlphaFoldDB" id="A5DYT2"/>
<accession>A5DYT2</accession>
<dbReference type="FunCoup" id="A5DYT2">
    <property type="interactions" value="1150"/>
</dbReference>
<dbReference type="InParanoid" id="A5DYT2"/>
<dbReference type="GO" id="GO:0009982">
    <property type="term" value="F:pseudouridine synthase activity"/>
    <property type="evidence" value="ECO:0007669"/>
    <property type="project" value="EnsemblFungi"/>
</dbReference>
<dbReference type="GO" id="GO:1990481">
    <property type="term" value="P:mRNA pseudouridine synthesis"/>
    <property type="evidence" value="ECO:0007669"/>
    <property type="project" value="EnsemblFungi"/>
</dbReference>
<evidence type="ECO:0000256" key="4">
    <source>
        <dbReference type="SAM" id="Coils"/>
    </source>
</evidence>
<keyword evidence="2" id="KW-0819">tRNA processing</keyword>
<feature type="domain" description="TRUD" evidence="6">
    <location>
        <begin position="475"/>
        <end position="723"/>
    </location>
</feature>
<dbReference type="Pfam" id="PF01142">
    <property type="entry name" value="TruD"/>
    <property type="match status" value="1"/>
</dbReference>
<dbReference type="PANTHER" id="PTHR13326:SF21">
    <property type="entry name" value="PSEUDOURIDYLATE SYNTHASE PUS7L"/>
    <property type="match status" value="1"/>
</dbReference>
<dbReference type="InterPro" id="IPR011760">
    <property type="entry name" value="PsdUridine_synth_TruD_insert"/>
</dbReference>
<dbReference type="CDD" id="cd02576">
    <property type="entry name" value="PseudoU_synth_ScPUS7"/>
    <property type="match status" value="1"/>
</dbReference>
<evidence type="ECO:0000259" key="6">
    <source>
        <dbReference type="PROSITE" id="PS50984"/>
    </source>
</evidence>
<dbReference type="EMBL" id="CH981526">
    <property type="protein sequence ID" value="EDK44340.1"/>
    <property type="molecule type" value="Genomic_DNA"/>
</dbReference>
<dbReference type="Proteomes" id="UP000001996">
    <property type="component" value="Unassembled WGS sequence"/>
</dbReference>
<dbReference type="GO" id="GO:0005737">
    <property type="term" value="C:cytoplasm"/>
    <property type="evidence" value="ECO:0007669"/>
    <property type="project" value="EnsemblFungi"/>
</dbReference>
<dbReference type="GO" id="GO:0003723">
    <property type="term" value="F:RNA binding"/>
    <property type="evidence" value="ECO:0007669"/>
    <property type="project" value="InterPro"/>
</dbReference>
<dbReference type="STRING" id="379508.A5DYT2"/>
<evidence type="ECO:0000256" key="5">
    <source>
        <dbReference type="SAM" id="MobiDB-lite"/>
    </source>
</evidence>
<dbReference type="GO" id="GO:0031120">
    <property type="term" value="P:snRNA pseudouridine synthesis"/>
    <property type="evidence" value="ECO:0007669"/>
    <property type="project" value="EnsemblFungi"/>
</dbReference>
<dbReference type="OMA" id="WINYFGH"/>
<comment type="similarity">
    <text evidence="1">Belongs to the pseudouridine synthase TruD family.</text>
</comment>
<keyword evidence="8" id="KW-1185">Reference proteome</keyword>
<feature type="region of interest" description="Disordered" evidence="5">
    <location>
        <begin position="312"/>
        <end position="336"/>
    </location>
</feature>
<dbReference type="NCBIfam" id="TIGR00094">
    <property type="entry name" value="tRNA_TruD_broad"/>
    <property type="match status" value="1"/>
</dbReference>
<dbReference type="OrthoDB" id="447290at2759"/>
<organism evidence="7 8">
    <name type="scientific">Lodderomyces elongisporus (strain ATCC 11503 / CBS 2605 / JCM 1781 / NBRC 1676 / NRRL YB-4239)</name>
    <name type="common">Yeast</name>
    <name type="synonym">Saccharomyces elongisporus</name>
    <dbReference type="NCBI Taxonomy" id="379508"/>
    <lineage>
        <taxon>Eukaryota</taxon>
        <taxon>Fungi</taxon>
        <taxon>Dikarya</taxon>
        <taxon>Ascomycota</taxon>
        <taxon>Saccharomycotina</taxon>
        <taxon>Pichiomycetes</taxon>
        <taxon>Debaryomycetaceae</taxon>
        <taxon>Candida/Lodderomyces clade</taxon>
        <taxon>Lodderomyces</taxon>
    </lineage>
</organism>
<evidence type="ECO:0000256" key="2">
    <source>
        <dbReference type="ARBA" id="ARBA00022694"/>
    </source>
</evidence>
<keyword evidence="4" id="KW-0175">Coiled coil</keyword>
<evidence type="ECO:0000313" key="8">
    <source>
        <dbReference type="Proteomes" id="UP000001996"/>
    </source>
</evidence>
<feature type="coiled-coil region" evidence="4">
    <location>
        <begin position="186"/>
        <end position="231"/>
    </location>
</feature>
<dbReference type="VEuPathDB" id="FungiDB:LELG_02519"/>
<dbReference type="KEGG" id="lel:PVL30_003357"/>
<evidence type="ECO:0000256" key="1">
    <source>
        <dbReference type="ARBA" id="ARBA00007953"/>
    </source>
</evidence>
<dbReference type="GeneID" id="5232961"/>
<dbReference type="GO" id="GO:0000455">
    <property type="term" value="P:enzyme-directed rRNA pseudouridine synthesis"/>
    <property type="evidence" value="ECO:0007669"/>
    <property type="project" value="EnsemblFungi"/>
</dbReference>
<dbReference type="InterPro" id="IPR001656">
    <property type="entry name" value="PsdUridine_synth_TruD"/>
</dbReference>
<dbReference type="GO" id="GO:0031119">
    <property type="term" value="P:tRNA pseudouridine synthesis"/>
    <property type="evidence" value="ECO:0007669"/>
    <property type="project" value="EnsemblFungi"/>
</dbReference>
<reference evidence="7 8" key="1">
    <citation type="journal article" date="2009" name="Nature">
        <title>Evolution of pathogenicity and sexual reproduction in eight Candida genomes.</title>
        <authorList>
            <person name="Butler G."/>
            <person name="Rasmussen M.D."/>
            <person name="Lin M.F."/>
            <person name="Santos M.A."/>
            <person name="Sakthikumar S."/>
            <person name="Munro C.A."/>
            <person name="Rheinbay E."/>
            <person name="Grabherr M."/>
            <person name="Forche A."/>
            <person name="Reedy J.L."/>
            <person name="Agrafioti I."/>
            <person name="Arnaud M.B."/>
            <person name="Bates S."/>
            <person name="Brown A.J."/>
            <person name="Brunke S."/>
            <person name="Costanzo M.C."/>
            <person name="Fitzpatrick D.A."/>
            <person name="de Groot P.W."/>
            <person name="Harris D."/>
            <person name="Hoyer L.L."/>
            <person name="Hube B."/>
            <person name="Klis F.M."/>
            <person name="Kodira C."/>
            <person name="Lennard N."/>
            <person name="Logue M.E."/>
            <person name="Martin R."/>
            <person name="Neiman A.M."/>
            <person name="Nikolaou E."/>
            <person name="Quail M.A."/>
            <person name="Quinn J."/>
            <person name="Santos M.C."/>
            <person name="Schmitzberger F.F."/>
            <person name="Sherlock G."/>
            <person name="Shah P."/>
            <person name="Silverstein K.A."/>
            <person name="Skrzypek M.S."/>
            <person name="Soll D."/>
            <person name="Staggs R."/>
            <person name="Stansfield I."/>
            <person name="Stumpf M.P."/>
            <person name="Sudbery P.E."/>
            <person name="Srikantha T."/>
            <person name="Zeng Q."/>
            <person name="Berman J."/>
            <person name="Berriman M."/>
            <person name="Heitman J."/>
            <person name="Gow N.A."/>
            <person name="Lorenz M.C."/>
            <person name="Birren B.W."/>
            <person name="Kellis M."/>
            <person name="Cuomo C.A."/>
        </authorList>
    </citation>
    <scope>NUCLEOTIDE SEQUENCE [LARGE SCALE GENOMIC DNA]</scope>
    <source>
        <strain evidence="8">ATCC 11503 / BCRC 21390 / CBS 2605 / JCM 1781 / NBRC 1676 / NRRL YB-4239</strain>
    </source>
</reference>
<dbReference type="InterPro" id="IPR020119">
    <property type="entry name" value="PsdUridine_synth_TruD_CS"/>
</dbReference>
<dbReference type="HOGENOM" id="CLU_005281_0_2_1"/>